<dbReference type="Proteomes" id="UP000753961">
    <property type="component" value="Unassembled WGS sequence"/>
</dbReference>
<sequence length="105" mass="12218">MAKNKNNRDIFTKEELVAHGVCPDCWNNMAYYNEYMTFVEDRTKADIHGPDDKNKAFIEEYVQDNITGIQLKNDQKRNYCPTCEKDYLNEPGEVDDQNEAASEKS</sequence>
<keyword evidence="2" id="KW-1185">Reference proteome</keyword>
<evidence type="ECO:0000313" key="1">
    <source>
        <dbReference type="EMBL" id="MBY5959626.1"/>
    </source>
</evidence>
<comment type="caution">
    <text evidence="1">The sequence shown here is derived from an EMBL/GenBank/DDBJ whole genome shotgun (WGS) entry which is preliminary data.</text>
</comment>
<reference evidence="1" key="1">
    <citation type="submission" date="2021-06" db="EMBL/GenBank/DDBJ databases">
        <title>44 bacteria genomes isolated from Dapeng, Shenzhen.</title>
        <authorList>
            <person name="Zheng W."/>
            <person name="Yu S."/>
            <person name="Huang Y."/>
        </authorList>
    </citation>
    <scope>NUCLEOTIDE SEQUENCE</scope>
    <source>
        <strain evidence="1">DP5N28-2</strain>
    </source>
</reference>
<gene>
    <name evidence="1" type="ORF">KUV50_15845</name>
</gene>
<name>A0A953HZL4_9BACT</name>
<protein>
    <submittedName>
        <fullName evidence="1">Uncharacterized protein</fullName>
    </submittedName>
</protein>
<dbReference type="AlphaFoldDB" id="A0A953HZL4"/>
<accession>A0A953HZL4</accession>
<dbReference type="RefSeq" id="WP_222581162.1">
    <property type="nucleotide sequence ID" value="NZ_JAHVHU010000016.1"/>
</dbReference>
<organism evidence="1 2">
    <name type="scientific">Membranihabitans marinus</name>
    <dbReference type="NCBI Taxonomy" id="1227546"/>
    <lineage>
        <taxon>Bacteria</taxon>
        <taxon>Pseudomonadati</taxon>
        <taxon>Bacteroidota</taxon>
        <taxon>Saprospiria</taxon>
        <taxon>Saprospirales</taxon>
        <taxon>Saprospiraceae</taxon>
        <taxon>Membranihabitans</taxon>
    </lineage>
</organism>
<evidence type="ECO:0000313" key="2">
    <source>
        <dbReference type="Proteomes" id="UP000753961"/>
    </source>
</evidence>
<dbReference type="EMBL" id="JAHVHU010000016">
    <property type="protein sequence ID" value="MBY5959626.1"/>
    <property type="molecule type" value="Genomic_DNA"/>
</dbReference>
<proteinExistence type="predicted"/>